<dbReference type="Proteomes" id="UP000199072">
    <property type="component" value="Unassembled WGS sequence"/>
</dbReference>
<dbReference type="RefSeq" id="WP_091149703.1">
    <property type="nucleotide sequence ID" value="NZ_FNAI01000005.1"/>
</dbReference>
<evidence type="ECO:0000256" key="1">
    <source>
        <dbReference type="SAM" id="Phobius"/>
    </source>
</evidence>
<dbReference type="InterPro" id="IPR007730">
    <property type="entry name" value="SPOR-like_dom"/>
</dbReference>
<name>A0A1G7BP58_9SPHI</name>
<dbReference type="SUPFAM" id="SSF110997">
    <property type="entry name" value="Sporulation related repeat"/>
    <property type="match status" value="1"/>
</dbReference>
<keyword evidence="1" id="KW-1133">Transmembrane helix</keyword>
<dbReference type="STRING" id="1391627.SAMN05216464_105111"/>
<dbReference type="InterPro" id="IPR036680">
    <property type="entry name" value="SPOR-like_sf"/>
</dbReference>
<protein>
    <recommendedName>
        <fullName evidence="2">SPOR domain-containing protein</fullName>
    </recommendedName>
</protein>
<sequence length="378" mass="41725">MDIANYLSELLGLHGEVNVPGLGYFVHRRVNGYYNDAEGKFYPPGYTIHFDPQTIEDDDKLAKYIAESKKISLASSKYFTEKYIAGLKSEVALQDVPFANVGWFYMDKGRIAFRAEEKHGDNVSVFGYQPINIRKLSGEKETFVTKTVTVLLQPPPPLPLPTAPTLPAQMPVQPQVQPQVQIQQQPVVEQPEEYVEEKQETKRGISAWVIVVIIAAIFAAAAFGLYKYKPGLFDRRGEQIQQPDESKEVAKPVLKADTDTTKIVAPTIDTPAKAISKPDSTLNKAAAAVKADTVAKPVYVIFIGSFKTRTRGEMELAKYKKAGIDARILSGPGTGKRIKIVIGSFATSAEAETEKTKLITSKKIGKDSYSQLLTNPQK</sequence>
<evidence type="ECO:0000313" key="4">
    <source>
        <dbReference type="Proteomes" id="UP000199072"/>
    </source>
</evidence>
<evidence type="ECO:0000259" key="2">
    <source>
        <dbReference type="PROSITE" id="PS51724"/>
    </source>
</evidence>
<dbReference type="InterPro" id="IPR040495">
    <property type="entry name" value="HU-CCDC81_bac_1"/>
</dbReference>
<keyword evidence="1" id="KW-0472">Membrane</keyword>
<keyword evidence="4" id="KW-1185">Reference proteome</keyword>
<gene>
    <name evidence="3" type="ORF">SAMN05216464_105111</name>
</gene>
<dbReference type="PROSITE" id="PS51724">
    <property type="entry name" value="SPOR"/>
    <property type="match status" value="1"/>
</dbReference>
<feature type="transmembrane region" description="Helical" evidence="1">
    <location>
        <begin position="205"/>
        <end position="226"/>
    </location>
</feature>
<dbReference type="Pfam" id="PF18174">
    <property type="entry name" value="HU-CCDC81_bac_1"/>
    <property type="match status" value="1"/>
</dbReference>
<accession>A0A1G7BP58</accession>
<organism evidence="3 4">
    <name type="scientific">Mucilaginibacter pineti</name>
    <dbReference type="NCBI Taxonomy" id="1391627"/>
    <lineage>
        <taxon>Bacteria</taxon>
        <taxon>Pseudomonadati</taxon>
        <taxon>Bacteroidota</taxon>
        <taxon>Sphingobacteriia</taxon>
        <taxon>Sphingobacteriales</taxon>
        <taxon>Sphingobacteriaceae</taxon>
        <taxon>Mucilaginibacter</taxon>
    </lineage>
</organism>
<keyword evidence="1" id="KW-0812">Transmembrane</keyword>
<reference evidence="3 4" key="1">
    <citation type="submission" date="2016-10" db="EMBL/GenBank/DDBJ databases">
        <authorList>
            <person name="de Groot N.N."/>
        </authorList>
    </citation>
    <scope>NUCLEOTIDE SEQUENCE [LARGE SCALE GENOMIC DNA]</scope>
    <source>
        <strain evidence="3 4">47C3B</strain>
    </source>
</reference>
<feature type="domain" description="SPOR" evidence="2">
    <location>
        <begin position="293"/>
        <end position="373"/>
    </location>
</feature>
<dbReference type="GO" id="GO:0042834">
    <property type="term" value="F:peptidoglycan binding"/>
    <property type="evidence" value="ECO:0007669"/>
    <property type="project" value="InterPro"/>
</dbReference>
<proteinExistence type="predicted"/>
<evidence type="ECO:0000313" key="3">
    <source>
        <dbReference type="EMBL" id="SDE28951.1"/>
    </source>
</evidence>
<dbReference type="EMBL" id="FNAI01000005">
    <property type="protein sequence ID" value="SDE28951.1"/>
    <property type="molecule type" value="Genomic_DNA"/>
</dbReference>
<dbReference type="Gene3D" id="3.30.70.1070">
    <property type="entry name" value="Sporulation related repeat"/>
    <property type="match status" value="1"/>
</dbReference>
<dbReference type="AlphaFoldDB" id="A0A1G7BP58"/>